<evidence type="ECO:0000313" key="6">
    <source>
        <dbReference type="Proteomes" id="UP001174934"/>
    </source>
</evidence>
<dbReference type="PANTHER" id="PTHR43712:SF5">
    <property type="entry name" value="O-METHYLTRANSFERASE ASQN-RELATED"/>
    <property type="match status" value="1"/>
</dbReference>
<dbReference type="InterPro" id="IPR016461">
    <property type="entry name" value="COMT-like"/>
</dbReference>
<accession>A0AA39X8N5</accession>
<dbReference type="GO" id="GO:0032259">
    <property type="term" value="P:methylation"/>
    <property type="evidence" value="ECO:0007669"/>
    <property type="project" value="UniProtKB-KW"/>
</dbReference>
<evidence type="ECO:0000256" key="1">
    <source>
        <dbReference type="ARBA" id="ARBA00022603"/>
    </source>
</evidence>
<dbReference type="PROSITE" id="PS51683">
    <property type="entry name" value="SAM_OMT_II"/>
    <property type="match status" value="1"/>
</dbReference>
<evidence type="ECO:0000259" key="4">
    <source>
        <dbReference type="Pfam" id="PF00891"/>
    </source>
</evidence>
<protein>
    <submittedName>
        <fullName evidence="5">O-methyltransferase-domain-containing protein</fullName>
    </submittedName>
</protein>
<proteinExistence type="predicted"/>
<dbReference type="Pfam" id="PF00891">
    <property type="entry name" value="Methyltransf_2"/>
    <property type="match status" value="1"/>
</dbReference>
<dbReference type="EMBL" id="JAULSR010000002">
    <property type="protein sequence ID" value="KAK0629364.1"/>
    <property type="molecule type" value="Genomic_DNA"/>
</dbReference>
<dbReference type="Gene3D" id="3.40.50.150">
    <property type="entry name" value="Vaccinia Virus protein VP39"/>
    <property type="match status" value="1"/>
</dbReference>
<keyword evidence="6" id="KW-1185">Reference proteome</keyword>
<feature type="domain" description="O-methyltransferase C-terminal" evidence="4">
    <location>
        <begin position="181"/>
        <end position="379"/>
    </location>
</feature>
<evidence type="ECO:0000256" key="2">
    <source>
        <dbReference type="ARBA" id="ARBA00022679"/>
    </source>
</evidence>
<comment type="caution">
    <text evidence="5">The sequence shown here is derived from an EMBL/GenBank/DDBJ whole genome shotgun (WGS) entry which is preliminary data.</text>
</comment>
<organism evidence="5 6">
    <name type="scientific">Bombardia bombarda</name>
    <dbReference type="NCBI Taxonomy" id="252184"/>
    <lineage>
        <taxon>Eukaryota</taxon>
        <taxon>Fungi</taxon>
        <taxon>Dikarya</taxon>
        <taxon>Ascomycota</taxon>
        <taxon>Pezizomycotina</taxon>
        <taxon>Sordariomycetes</taxon>
        <taxon>Sordariomycetidae</taxon>
        <taxon>Sordariales</taxon>
        <taxon>Lasiosphaeriaceae</taxon>
        <taxon>Bombardia</taxon>
    </lineage>
</organism>
<dbReference type="InterPro" id="IPR001077">
    <property type="entry name" value="COMT_C"/>
</dbReference>
<keyword evidence="1" id="KW-0489">Methyltransferase</keyword>
<dbReference type="Proteomes" id="UP001174934">
    <property type="component" value="Unassembled WGS sequence"/>
</dbReference>
<dbReference type="InterPro" id="IPR029063">
    <property type="entry name" value="SAM-dependent_MTases_sf"/>
</dbReference>
<dbReference type="AlphaFoldDB" id="A0AA39X8N5"/>
<keyword evidence="2" id="KW-0808">Transferase</keyword>
<dbReference type="PANTHER" id="PTHR43712">
    <property type="entry name" value="PUTATIVE (AFU_ORTHOLOGUE AFUA_4G14580)-RELATED"/>
    <property type="match status" value="1"/>
</dbReference>
<sequence length="407" mass="45698">MTALANEISHKTQIITEYLSSRGLEAASFDVNGLAKFPIPPQDQIPFRARLELASAAKELYDISVGPKQDLRDLAWDRHRLVHEGLTAKVEAMNGNLPIGVLNLRRLLRHAMTNRIFCEKTKNQVGHTRVSRLLLKDEPLRNWAGFVCNDMWLPIANTVEAMKQWPGSDEPTETGVNLAYKHNLPWFDFIHQDQTLANRYNQAMKAHGGTSGSSVEDVVNGYPWANLGEATVVDMGGNQGYISMTIAEAHPALNFIAQDQAGMRTPETIGTVPDHLANRVQLTTHGFFTPQREVADCYFFLRAILHGFSDKYCVKILQALVPALRKGSVVVVNDGALPELGTASYVEERAMRTLDLMMQVTVNAHEREADDWTDLFARADNRYHVERVWTPERSVMSFVEVVWTGED</sequence>
<keyword evidence="3" id="KW-0949">S-adenosyl-L-methionine</keyword>
<gene>
    <name evidence="5" type="ORF">B0T17DRAFT_634010</name>
</gene>
<dbReference type="GO" id="GO:0008171">
    <property type="term" value="F:O-methyltransferase activity"/>
    <property type="evidence" value="ECO:0007669"/>
    <property type="project" value="InterPro"/>
</dbReference>
<dbReference type="SUPFAM" id="SSF53335">
    <property type="entry name" value="S-adenosyl-L-methionine-dependent methyltransferases"/>
    <property type="match status" value="1"/>
</dbReference>
<evidence type="ECO:0000256" key="3">
    <source>
        <dbReference type="ARBA" id="ARBA00022691"/>
    </source>
</evidence>
<reference evidence="5" key="1">
    <citation type="submission" date="2023-06" db="EMBL/GenBank/DDBJ databases">
        <title>Genome-scale phylogeny and comparative genomics of the fungal order Sordariales.</title>
        <authorList>
            <consortium name="Lawrence Berkeley National Laboratory"/>
            <person name="Hensen N."/>
            <person name="Bonometti L."/>
            <person name="Westerberg I."/>
            <person name="Brannstrom I.O."/>
            <person name="Guillou S."/>
            <person name="Cros-Aarteil S."/>
            <person name="Calhoun S."/>
            <person name="Haridas S."/>
            <person name="Kuo A."/>
            <person name="Mondo S."/>
            <person name="Pangilinan J."/>
            <person name="Riley R."/>
            <person name="LaButti K."/>
            <person name="Andreopoulos B."/>
            <person name="Lipzen A."/>
            <person name="Chen C."/>
            <person name="Yanf M."/>
            <person name="Daum C."/>
            <person name="Ng V."/>
            <person name="Clum A."/>
            <person name="Steindorff A."/>
            <person name="Ohm R."/>
            <person name="Martin F."/>
            <person name="Silar P."/>
            <person name="Natvig D."/>
            <person name="Lalanne C."/>
            <person name="Gautier V."/>
            <person name="Ament-velasquez S.L."/>
            <person name="Kruys A."/>
            <person name="Hutchinson M.I."/>
            <person name="Powell A.J."/>
            <person name="Barry K."/>
            <person name="Miller A.N."/>
            <person name="Grigoriev I.V."/>
            <person name="Debuchy R."/>
            <person name="Gladieux P."/>
            <person name="Thoren M.H."/>
            <person name="Johannesson H."/>
        </authorList>
    </citation>
    <scope>NUCLEOTIDE SEQUENCE</scope>
    <source>
        <strain evidence="5">SMH3391-2</strain>
    </source>
</reference>
<evidence type="ECO:0000313" key="5">
    <source>
        <dbReference type="EMBL" id="KAK0629364.1"/>
    </source>
</evidence>
<name>A0AA39X8N5_9PEZI</name>
<dbReference type="Gene3D" id="1.10.10.10">
    <property type="entry name" value="Winged helix-like DNA-binding domain superfamily/Winged helix DNA-binding domain"/>
    <property type="match status" value="1"/>
</dbReference>
<dbReference type="InterPro" id="IPR036388">
    <property type="entry name" value="WH-like_DNA-bd_sf"/>
</dbReference>